<dbReference type="EMBL" id="MQSV01000004">
    <property type="protein sequence ID" value="OKL47182.1"/>
    <property type="molecule type" value="Genomic_DNA"/>
</dbReference>
<sequence>MTGSQTHGVLFVHSAPKALCPHLEWAAADALGAPLQLHWVPQPACPGMYRAEVAWMGPAGTGARIASALRGWEHLRFEVTEDPSVNADGGRWMHTPSLGIFYSQLDSCGNTVVSELRVRRALQAGLTAEQMRDELEMALGAAWDEELEPFRLAQPENPVRWLHQVG</sequence>
<keyword evidence="2" id="KW-1185">Reference proteome</keyword>
<name>A0A1Q5PKM2_9ACTO</name>
<evidence type="ECO:0000313" key="1">
    <source>
        <dbReference type="EMBL" id="OKL47182.1"/>
    </source>
</evidence>
<protein>
    <recommendedName>
        <fullName evidence="3">DUF3145 domain-containing protein</fullName>
    </recommendedName>
</protein>
<dbReference type="Proteomes" id="UP000186785">
    <property type="component" value="Unassembled WGS sequence"/>
</dbReference>
<dbReference type="STRING" id="1921764.BSR28_08225"/>
<dbReference type="OrthoDB" id="3210860at2"/>
<proteinExistence type="predicted"/>
<dbReference type="RefSeq" id="WP_073709416.1">
    <property type="nucleotide sequence ID" value="NZ_MQSU01000004.1"/>
</dbReference>
<dbReference type="AlphaFoldDB" id="A0A1Q5PKM2"/>
<dbReference type="InterPro" id="IPR021491">
    <property type="entry name" value="DUF3145"/>
</dbReference>
<comment type="caution">
    <text evidence="1">The sequence shown here is derived from an EMBL/GenBank/DDBJ whole genome shotgun (WGS) entry which is preliminary data.</text>
</comment>
<accession>A0A1Q5PKM2</accession>
<evidence type="ECO:0008006" key="3">
    <source>
        <dbReference type="Google" id="ProtNLM"/>
    </source>
</evidence>
<gene>
    <name evidence="1" type="ORF">BSR29_06055</name>
</gene>
<dbReference type="Pfam" id="PF11343">
    <property type="entry name" value="DUF3145"/>
    <property type="match status" value="1"/>
</dbReference>
<evidence type="ECO:0000313" key="2">
    <source>
        <dbReference type="Proteomes" id="UP000186785"/>
    </source>
</evidence>
<organism evidence="1 2">
    <name type="scientific">Boudabousia liubingyangii</name>
    <dbReference type="NCBI Taxonomy" id="1921764"/>
    <lineage>
        <taxon>Bacteria</taxon>
        <taxon>Bacillati</taxon>
        <taxon>Actinomycetota</taxon>
        <taxon>Actinomycetes</taxon>
        <taxon>Actinomycetales</taxon>
        <taxon>Actinomycetaceae</taxon>
        <taxon>Boudabousia</taxon>
    </lineage>
</organism>
<reference evidence="1 2" key="1">
    <citation type="submission" date="2016-11" db="EMBL/GenBank/DDBJ databases">
        <title>Actinomyces gypaetusis sp. nov. isolated from the vulture Gypaetus barbatus in Qinghai Tibet Plateau China.</title>
        <authorList>
            <person name="Meng X."/>
        </authorList>
    </citation>
    <scope>NUCLEOTIDE SEQUENCE [LARGE SCALE GENOMIC DNA]</scope>
    <source>
        <strain evidence="1 2">VUL4_2</strain>
    </source>
</reference>